<comment type="similarity">
    <text evidence="5">Belongs to the TMEM179 family.</text>
</comment>
<reference evidence="7 9" key="1">
    <citation type="submission" date="2008-03" db="EMBL/GenBank/DDBJ databases">
        <title>Annotation of Ixodes scapularis.</title>
        <authorList>
            <consortium name="Ixodes scapularis Genome Project Consortium"/>
            <person name="Caler E."/>
            <person name="Hannick L.I."/>
            <person name="Bidwell S."/>
            <person name="Joardar V."/>
            <person name="Thiagarajan M."/>
            <person name="Amedeo P."/>
            <person name="Galinsky K.J."/>
            <person name="Schobel S."/>
            <person name="Inman J."/>
            <person name="Hostetler J."/>
            <person name="Miller J."/>
            <person name="Hammond M."/>
            <person name="Megy K."/>
            <person name="Lawson D."/>
            <person name="Kodira C."/>
            <person name="Sutton G."/>
            <person name="Meyer J."/>
            <person name="Hill C.A."/>
            <person name="Birren B."/>
            <person name="Nene V."/>
            <person name="Collins F."/>
            <person name="Alarcon-Chaidez F."/>
            <person name="Wikel S."/>
            <person name="Strausberg R."/>
        </authorList>
    </citation>
    <scope>NUCLEOTIDE SEQUENCE [LARGE SCALE GENOMIC DNA]</scope>
    <source>
        <strain evidence="9">Wikel</strain>
        <strain evidence="7">Wikel colony</strain>
    </source>
</reference>
<evidence type="ECO:0000256" key="6">
    <source>
        <dbReference type="SAM" id="Phobius"/>
    </source>
</evidence>
<keyword evidence="2 6" id="KW-0812">Transmembrane</keyword>
<dbReference type="VEuPathDB" id="VectorBase:ISCP_035865"/>
<dbReference type="OrthoDB" id="6477171at2759"/>
<evidence type="ECO:0000256" key="5">
    <source>
        <dbReference type="ARBA" id="ARBA00093776"/>
    </source>
</evidence>
<evidence type="ECO:0000256" key="3">
    <source>
        <dbReference type="ARBA" id="ARBA00022989"/>
    </source>
</evidence>
<evidence type="ECO:0000256" key="2">
    <source>
        <dbReference type="ARBA" id="ARBA00022692"/>
    </source>
</evidence>
<gene>
    <name evidence="7" type="ORF">IscW_ISCW001926</name>
</gene>
<dbReference type="EMBL" id="ABJB010651560">
    <property type="status" value="NOT_ANNOTATED_CDS"/>
    <property type="molecule type" value="Genomic_DNA"/>
</dbReference>
<dbReference type="Proteomes" id="UP000001555">
    <property type="component" value="Unassembled WGS sequence"/>
</dbReference>
<evidence type="ECO:0000256" key="1">
    <source>
        <dbReference type="ARBA" id="ARBA00004141"/>
    </source>
</evidence>
<dbReference type="VEuPathDB" id="VectorBase:ISCP_018558"/>
<dbReference type="PANTHER" id="PTHR31872:SF4">
    <property type="entry name" value="TRANSMEMBRANE PROTEIN 179"/>
    <property type="match status" value="1"/>
</dbReference>
<sequence>MPEQKNVQTWRITHVIIYVCAIGTSLGALLSYRGMNRTLQIDMDKCMLYSKPWLEISQKTGNCRIDLARTEWSSHGLCNFVLFAMLASFVYSIIALWFFLMCAPSTRGVQEDSIVHIWKIVPPASLFSSLLLLLTFAMAWKVTVGIRTFFISLESAVHHNCTTKSGAPAVWENSNVADLYNERVITQILVWFMVLSWIMATLTLAVRCATAADFSSLSEGNPR</sequence>
<dbReference type="PANTHER" id="PTHR31872">
    <property type="entry name" value="TRANSMEMBRANE PROTEIN 179"/>
    <property type="match status" value="1"/>
</dbReference>
<accession>B7P7S3</accession>
<comment type="subcellular location">
    <subcellularLocation>
        <location evidence="1">Membrane</location>
        <topology evidence="1">Multi-pass membrane protein</topology>
    </subcellularLocation>
</comment>
<dbReference type="VEuPathDB" id="VectorBase:ISCW001926"/>
<feature type="transmembrane region" description="Helical" evidence="6">
    <location>
        <begin position="77"/>
        <end position="100"/>
    </location>
</feature>
<dbReference type="InterPro" id="IPR059010">
    <property type="entry name" value="TMEM179-179B"/>
</dbReference>
<keyword evidence="3 6" id="KW-1133">Transmembrane helix</keyword>
<reference evidence="8" key="2">
    <citation type="submission" date="2020-05" db="UniProtKB">
        <authorList>
            <consortium name="EnsemblMetazoa"/>
        </authorList>
    </citation>
    <scope>IDENTIFICATION</scope>
    <source>
        <strain evidence="8">wikel</strain>
    </source>
</reference>
<dbReference type="VEuPathDB" id="VectorBase:ISCI001926"/>
<evidence type="ECO:0000256" key="4">
    <source>
        <dbReference type="ARBA" id="ARBA00023136"/>
    </source>
</evidence>
<proteinExistence type="inferred from homology"/>
<evidence type="ECO:0000313" key="9">
    <source>
        <dbReference type="Proteomes" id="UP000001555"/>
    </source>
</evidence>
<feature type="transmembrane region" description="Helical" evidence="6">
    <location>
        <begin position="188"/>
        <end position="206"/>
    </location>
</feature>
<evidence type="ECO:0000313" key="8">
    <source>
        <dbReference type="EnsemblMetazoa" id="ISCW001926-PA"/>
    </source>
</evidence>
<evidence type="ECO:0000313" key="7">
    <source>
        <dbReference type="EMBL" id="EEC02645.1"/>
    </source>
</evidence>
<dbReference type="EMBL" id="ABJB010879803">
    <property type="status" value="NOT_ANNOTATED_CDS"/>
    <property type="molecule type" value="Genomic_DNA"/>
</dbReference>
<dbReference type="EnsemblMetazoa" id="ISCW001926-RA">
    <property type="protein sequence ID" value="ISCW001926-PA"/>
    <property type="gene ID" value="ISCW001926"/>
</dbReference>
<dbReference type="EMBL" id="ABJB010668907">
    <property type="status" value="NOT_ANNOTATED_CDS"/>
    <property type="molecule type" value="Genomic_DNA"/>
</dbReference>
<name>B7P7S3_IXOSC</name>
<dbReference type="HOGENOM" id="CLU_1241328_0_0_1"/>
<dbReference type="STRING" id="6945.B7P7S3"/>
<dbReference type="PaxDb" id="6945-B7P7S3"/>
<dbReference type="InParanoid" id="B7P7S3"/>
<feature type="transmembrane region" description="Helical" evidence="6">
    <location>
        <begin position="120"/>
        <end position="140"/>
    </location>
</feature>
<keyword evidence="4 6" id="KW-0472">Membrane</keyword>
<dbReference type="InterPro" id="IPR029673">
    <property type="entry name" value="TMEM179"/>
</dbReference>
<dbReference type="EMBL" id="ABJB010423643">
    <property type="status" value="NOT_ANNOTATED_CDS"/>
    <property type="molecule type" value="Genomic_DNA"/>
</dbReference>
<organism>
    <name type="scientific">Ixodes scapularis</name>
    <name type="common">Black-legged tick</name>
    <name type="synonym">Deer tick</name>
    <dbReference type="NCBI Taxonomy" id="6945"/>
    <lineage>
        <taxon>Eukaryota</taxon>
        <taxon>Metazoa</taxon>
        <taxon>Ecdysozoa</taxon>
        <taxon>Arthropoda</taxon>
        <taxon>Chelicerata</taxon>
        <taxon>Arachnida</taxon>
        <taxon>Acari</taxon>
        <taxon>Parasitiformes</taxon>
        <taxon>Ixodida</taxon>
        <taxon>Ixodoidea</taxon>
        <taxon>Ixodidae</taxon>
        <taxon>Ixodinae</taxon>
        <taxon>Ixodes</taxon>
    </lineage>
</organism>
<feature type="transmembrane region" description="Helical" evidence="6">
    <location>
        <begin position="12"/>
        <end position="32"/>
    </location>
</feature>
<dbReference type="EMBL" id="ABJB010328434">
    <property type="status" value="NOT_ANNOTATED_CDS"/>
    <property type="molecule type" value="Genomic_DNA"/>
</dbReference>
<dbReference type="EMBL" id="DS653188">
    <property type="protein sequence ID" value="EEC02645.1"/>
    <property type="molecule type" value="Genomic_DNA"/>
</dbReference>
<dbReference type="OMA" id="IMCAPSR"/>
<keyword evidence="9" id="KW-1185">Reference proteome</keyword>
<protein>
    <submittedName>
        <fullName evidence="7 8">Uncharacterized protein</fullName>
    </submittedName>
</protein>
<dbReference type="AlphaFoldDB" id="B7P7S3"/>
<dbReference type="Pfam" id="PF26158">
    <property type="entry name" value="Claudin_TMEM179-179B"/>
    <property type="match status" value="1"/>
</dbReference>